<dbReference type="AlphaFoldDB" id="A0A9W7Y2U9"/>
<dbReference type="PANTHER" id="PTHR23322:SF1">
    <property type="entry name" value="FAS-ASSOCIATED FACTOR 2"/>
    <property type="match status" value="1"/>
</dbReference>
<gene>
    <name evidence="4" type="primary">ucp10</name>
    <name evidence="4" type="ORF">LPJ61_005921</name>
</gene>
<keyword evidence="5" id="KW-1185">Reference proteome</keyword>
<dbReference type="Proteomes" id="UP001143981">
    <property type="component" value="Unassembled WGS sequence"/>
</dbReference>
<organism evidence="4 5">
    <name type="scientific">Coemansia biformis</name>
    <dbReference type="NCBI Taxonomy" id="1286918"/>
    <lineage>
        <taxon>Eukaryota</taxon>
        <taxon>Fungi</taxon>
        <taxon>Fungi incertae sedis</taxon>
        <taxon>Zoopagomycota</taxon>
        <taxon>Kickxellomycotina</taxon>
        <taxon>Kickxellomycetes</taxon>
        <taxon>Kickxellales</taxon>
        <taxon>Kickxellaceae</taxon>
        <taxon>Coemansia</taxon>
    </lineage>
</organism>
<feature type="compositionally biased region" description="Basic and acidic residues" evidence="2">
    <location>
        <begin position="177"/>
        <end position="189"/>
    </location>
</feature>
<dbReference type="GO" id="GO:0005783">
    <property type="term" value="C:endoplasmic reticulum"/>
    <property type="evidence" value="ECO:0007669"/>
    <property type="project" value="TreeGrafter"/>
</dbReference>
<comment type="caution">
    <text evidence="4">The sequence shown here is derived from an EMBL/GenBank/DDBJ whole genome shotgun (WGS) entry which is preliminary data.</text>
</comment>
<proteinExistence type="predicted"/>
<keyword evidence="1" id="KW-0175">Coiled coil</keyword>
<dbReference type="SMART" id="SM00166">
    <property type="entry name" value="UBX"/>
    <property type="match status" value="1"/>
</dbReference>
<feature type="domain" description="UBX" evidence="3">
    <location>
        <begin position="259"/>
        <end position="364"/>
    </location>
</feature>
<dbReference type="GO" id="GO:0043130">
    <property type="term" value="F:ubiquitin binding"/>
    <property type="evidence" value="ECO:0007669"/>
    <property type="project" value="TreeGrafter"/>
</dbReference>
<dbReference type="InterPro" id="IPR029071">
    <property type="entry name" value="Ubiquitin-like_domsf"/>
</dbReference>
<name>A0A9W7Y2U9_9FUNG</name>
<evidence type="ECO:0000259" key="3">
    <source>
        <dbReference type="PROSITE" id="PS50033"/>
    </source>
</evidence>
<dbReference type="CDD" id="cd01767">
    <property type="entry name" value="UBX"/>
    <property type="match status" value="1"/>
</dbReference>
<dbReference type="PROSITE" id="PS50033">
    <property type="entry name" value="UBX"/>
    <property type="match status" value="1"/>
</dbReference>
<dbReference type="EMBL" id="JANBOI010002347">
    <property type="protein sequence ID" value="KAJ1722505.1"/>
    <property type="molecule type" value="Genomic_DNA"/>
</dbReference>
<dbReference type="GO" id="GO:0036503">
    <property type="term" value="P:ERAD pathway"/>
    <property type="evidence" value="ECO:0007669"/>
    <property type="project" value="TreeGrafter"/>
</dbReference>
<reference evidence="4" key="1">
    <citation type="submission" date="2022-07" db="EMBL/GenBank/DDBJ databases">
        <title>Phylogenomic reconstructions and comparative analyses of Kickxellomycotina fungi.</title>
        <authorList>
            <person name="Reynolds N.K."/>
            <person name="Stajich J.E."/>
            <person name="Barry K."/>
            <person name="Grigoriev I.V."/>
            <person name="Crous P."/>
            <person name="Smith M.E."/>
        </authorList>
    </citation>
    <scope>NUCLEOTIDE SEQUENCE</scope>
    <source>
        <strain evidence="4">BCRC 34381</strain>
    </source>
</reference>
<dbReference type="Gene3D" id="3.40.30.10">
    <property type="entry name" value="Glutaredoxin"/>
    <property type="match status" value="1"/>
</dbReference>
<sequence>MSFERYFESEFGLAHPPLFAGTFTAAREAAHRESRYLVAILWSREHDNARAMGRVLAHPTVVAYLSQPRFLVWAGDLATSSTYGTSLGLHATAFPLLSVFGAATVPYMPTPFGPRVRAKLMQIARMDGLPTPDEMLAPESAAYDEHVHGEYLARTLIRLIDRPVARHGLAISAARRGQQERAEEQRLRQQQDVAYEASLARDRQRELEAQARAEKEQADRDEAERLQREEQHARDLQRQWRWATLARIVREECEDAGLAPDGVGKLSLRLESGRRVVQSFPGDATLQRVFDFVETRETADEWARTGTTPFGSDLSAVQPPARYEHSYEFALVSQFPRVVLDDRAAPLKATLAAKGLWPSAALIVEPLYESESDSDGHDSNTAGA</sequence>
<evidence type="ECO:0000256" key="1">
    <source>
        <dbReference type="ARBA" id="ARBA00023054"/>
    </source>
</evidence>
<evidence type="ECO:0000256" key="2">
    <source>
        <dbReference type="SAM" id="MobiDB-lite"/>
    </source>
</evidence>
<dbReference type="InterPro" id="IPR001012">
    <property type="entry name" value="UBX_dom"/>
</dbReference>
<dbReference type="SUPFAM" id="SSF54236">
    <property type="entry name" value="Ubiquitin-like"/>
    <property type="match status" value="1"/>
</dbReference>
<protein>
    <submittedName>
        <fullName evidence="4">Ubx domain-containing protein</fullName>
    </submittedName>
</protein>
<dbReference type="SUPFAM" id="SSF52833">
    <property type="entry name" value="Thioredoxin-like"/>
    <property type="match status" value="1"/>
</dbReference>
<accession>A0A9W7Y2U9</accession>
<dbReference type="InterPro" id="IPR036249">
    <property type="entry name" value="Thioredoxin-like_sf"/>
</dbReference>
<dbReference type="Gene3D" id="3.10.20.90">
    <property type="entry name" value="Phosphatidylinositol 3-kinase Catalytic Subunit, Chain A, domain 1"/>
    <property type="match status" value="1"/>
</dbReference>
<evidence type="ECO:0000313" key="5">
    <source>
        <dbReference type="Proteomes" id="UP001143981"/>
    </source>
</evidence>
<dbReference type="OrthoDB" id="1026733at2759"/>
<evidence type="ECO:0000313" key="4">
    <source>
        <dbReference type="EMBL" id="KAJ1722505.1"/>
    </source>
</evidence>
<feature type="compositionally biased region" description="Basic and acidic residues" evidence="2">
    <location>
        <begin position="199"/>
        <end position="230"/>
    </location>
</feature>
<dbReference type="Pfam" id="PF00789">
    <property type="entry name" value="UBX"/>
    <property type="match status" value="1"/>
</dbReference>
<dbReference type="SMART" id="SM00594">
    <property type="entry name" value="UAS"/>
    <property type="match status" value="1"/>
</dbReference>
<feature type="region of interest" description="Disordered" evidence="2">
    <location>
        <begin position="173"/>
        <end position="230"/>
    </location>
</feature>
<dbReference type="InterPro" id="IPR006577">
    <property type="entry name" value="UAS"/>
</dbReference>
<dbReference type="InterPro" id="IPR050730">
    <property type="entry name" value="UBX_domain-protein"/>
</dbReference>
<dbReference type="PANTHER" id="PTHR23322">
    <property type="entry name" value="FAS-ASSOCIATED PROTEIN"/>
    <property type="match status" value="1"/>
</dbReference>